<gene>
    <name evidence="6" type="ORF">SAMN04488542_14225</name>
</gene>
<dbReference type="InterPro" id="IPR036390">
    <property type="entry name" value="WH_DNA-bd_sf"/>
</dbReference>
<dbReference type="SUPFAM" id="SSF53850">
    <property type="entry name" value="Periplasmic binding protein-like II"/>
    <property type="match status" value="1"/>
</dbReference>
<evidence type="ECO:0000313" key="6">
    <source>
        <dbReference type="EMBL" id="SDG43025.1"/>
    </source>
</evidence>
<reference evidence="6 7" key="1">
    <citation type="submission" date="2016-10" db="EMBL/GenBank/DDBJ databases">
        <authorList>
            <person name="de Groot N.N."/>
        </authorList>
    </citation>
    <scope>NUCLEOTIDE SEQUENCE [LARGE SCALE GENOMIC DNA]</scope>
    <source>
        <strain evidence="6 7">DSM 28129</strain>
    </source>
</reference>
<dbReference type="PROSITE" id="PS50931">
    <property type="entry name" value="HTH_LYSR"/>
    <property type="match status" value="1"/>
</dbReference>
<dbReference type="InterPro" id="IPR000847">
    <property type="entry name" value="LysR_HTH_N"/>
</dbReference>
<evidence type="ECO:0000259" key="5">
    <source>
        <dbReference type="PROSITE" id="PS50931"/>
    </source>
</evidence>
<accession>A0A1G7U5V4</accession>
<dbReference type="PANTHER" id="PTHR30126">
    <property type="entry name" value="HTH-TYPE TRANSCRIPTIONAL REGULATOR"/>
    <property type="match status" value="1"/>
</dbReference>
<dbReference type="FunFam" id="1.10.10.10:FF:000001">
    <property type="entry name" value="LysR family transcriptional regulator"/>
    <property type="match status" value="1"/>
</dbReference>
<organism evidence="6 7">
    <name type="scientific">Fontibacillus panacisegetis</name>
    <dbReference type="NCBI Taxonomy" id="670482"/>
    <lineage>
        <taxon>Bacteria</taxon>
        <taxon>Bacillati</taxon>
        <taxon>Bacillota</taxon>
        <taxon>Bacilli</taxon>
        <taxon>Bacillales</taxon>
        <taxon>Paenibacillaceae</taxon>
        <taxon>Fontibacillus</taxon>
    </lineage>
</organism>
<feature type="domain" description="HTH lysR-type" evidence="5">
    <location>
        <begin position="1"/>
        <end position="57"/>
    </location>
</feature>
<dbReference type="Proteomes" id="UP000198972">
    <property type="component" value="Unassembled WGS sequence"/>
</dbReference>
<dbReference type="STRING" id="670482.SAMN04488542_14225"/>
<evidence type="ECO:0000256" key="3">
    <source>
        <dbReference type="ARBA" id="ARBA00023125"/>
    </source>
</evidence>
<keyword evidence="3 6" id="KW-0238">DNA-binding</keyword>
<dbReference type="EMBL" id="FNBG01000042">
    <property type="protein sequence ID" value="SDG43025.1"/>
    <property type="molecule type" value="Genomic_DNA"/>
</dbReference>
<dbReference type="Gene3D" id="1.10.10.10">
    <property type="entry name" value="Winged helix-like DNA-binding domain superfamily/Winged helix DNA-binding domain"/>
    <property type="match status" value="1"/>
</dbReference>
<dbReference type="InterPro" id="IPR005119">
    <property type="entry name" value="LysR_subst-bd"/>
</dbReference>
<protein>
    <submittedName>
        <fullName evidence="6">DNA-binding transcriptional regulator, LysR family</fullName>
    </submittedName>
</protein>
<evidence type="ECO:0000256" key="4">
    <source>
        <dbReference type="ARBA" id="ARBA00023163"/>
    </source>
</evidence>
<dbReference type="CDD" id="cd05466">
    <property type="entry name" value="PBP2_LTTR_substrate"/>
    <property type="match status" value="1"/>
</dbReference>
<dbReference type="PANTHER" id="PTHR30126:SF40">
    <property type="entry name" value="HTH-TYPE TRANSCRIPTIONAL REGULATOR GLTR"/>
    <property type="match status" value="1"/>
</dbReference>
<dbReference type="InterPro" id="IPR036388">
    <property type="entry name" value="WH-like_DNA-bd_sf"/>
</dbReference>
<dbReference type="SUPFAM" id="SSF46785">
    <property type="entry name" value="Winged helix' DNA-binding domain"/>
    <property type="match status" value="1"/>
</dbReference>
<dbReference type="Gene3D" id="3.40.190.290">
    <property type="match status" value="1"/>
</dbReference>
<dbReference type="Pfam" id="PF00126">
    <property type="entry name" value="HTH_1"/>
    <property type="match status" value="1"/>
</dbReference>
<comment type="similarity">
    <text evidence="1">Belongs to the LysR transcriptional regulatory family.</text>
</comment>
<evidence type="ECO:0000313" key="7">
    <source>
        <dbReference type="Proteomes" id="UP000198972"/>
    </source>
</evidence>
<sequence length="305" mass="34595">MEIRLIKTFQSIVKLGSFRLAAEALQYSQPTITVQIKKLEDELGVKLFERGKTIELTEAGRFFYERSDVLLKNYSDLNETMSNFLNGETGSVRIGAAEPSASRRIPEILSSFLRTQPQVNIKVSVGTNRELMQMLLDHEIDFAFCHQPENNLLETCRQPANEVELEFEPLQSERLVLLLPEDHILNTEKDEIYLHDLEHQRFILTPTTCPFRIRMESLLAQKVESLSSNSIEVGSLTAIRYYVQAGIGISLIPDVEASPLLKGTAVKSVVDLSDGPEMGILINRQARGMNVMAKRLMESIRNQWK</sequence>
<evidence type="ECO:0000256" key="1">
    <source>
        <dbReference type="ARBA" id="ARBA00009437"/>
    </source>
</evidence>
<keyword evidence="2" id="KW-0805">Transcription regulation</keyword>
<dbReference type="GO" id="GO:0000976">
    <property type="term" value="F:transcription cis-regulatory region binding"/>
    <property type="evidence" value="ECO:0007669"/>
    <property type="project" value="TreeGrafter"/>
</dbReference>
<dbReference type="PRINTS" id="PR00039">
    <property type="entry name" value="HTHLYSR"/>
</dbReference>
<keyword evidence="7" id="KW-1185">Reference proteome</keyword>
<dbReference type="RefSeq" id="WP_175471515.1">
    <property type="nucleotide sequence ID" value="NZ_FNBG01000042.1"/>
</dbReference>
<dbReference type="GO" id="GO:0003700">
    <property type="term" value="F:DNA-binding transcription factor activity"/>
    <property type="evidence" value="ECO:0007669"/>
    <property type="project" value="InterPro"/>
</dbReference>
<evidence type="ECO:0000256" key="2">
    <source>
        <dbReference type="ARBA" id="ARBA00023015"/>
    </source>
</evidence>
<keyword evidence="4" id="KW-0804">Transcription</keyword>
<dbReference type="AlphaFoldDB" id="A0A1G7U5V4"/>
<dbReference type="Pfam" id="PF03466">
    <property type="entry name" value="LysR_substrate"/>
    <property type="match status" value="1"/>
</dbReference>
<name>A0A1G7U5V4_9BACL</name>
<proteinExistence type="inferred from homology"/>